<dbReference type="Pfam" id="PF00294">
    <property type="entry name" value="PfkB"/>
    <property type="match status" value="1"/>
</dbReference>
<dbReference type="PANTHER" id="PTHR10584:SF166">
    <property type="entry name" value="RIBOKINASE"/>
    <property type="match status" value="1"/>
</dbReference>
<keyword evidence="12" id="KW-1185">Reference proteome</keyword>
<feature type="active site" description="Proton acceptor" evidence="9">
    <location>
        <position position="258"/>
    </location>
</feature>
<comment type="subunit">
    <text evidence="9">Homodimer.</text>
</comment>
<dbReference type="GO" id="GO:0005524">
    <property type="term" value="F:ATP binding"/>
    <property type="evidence" value="ECO:0007669"/>
    <property type="project" value="UniProtKB-UniRule"/>
</dbReference>
<name>A0A4Q7U4S2_9MICO</name>
<dbReference type="EMBL" id="SHKI01000002">
    <property type="protein sequence ID" value="RZT68691.1"/>
    <property type="molecule type" value="Genomic_DNA"/>
</dbReference>
<feature type="domain" description="Carbohydrate kinase PfkB" evidence="10">
    <location>
        <begin position="9"/>
        <end position="296"/>
    </location>
</feature>
<dbReference type="InterPro" id="IPR002139">
    <property type="entry name" value="Ribo/fructo_kinase"/>
</dbReference>
<evidence type="ECO:0000256" key="4">
    <source>
        <dbReference type="ARBA" id="ARBA00022777"/>
    </source>
</evidence>
<feature type="binding site" evidence="9">
    <location>
        <position position="258"/>
    </location>
    <ligand>
        <name>substrate</name>
    </ligand>
</feature>
<feature type="binding site" evidence="9">
    <location>
        <position position="252"/>
    </location>
    <ligand>
        <name>K(+)</name>
        <dbReference type="ChEBI" id="CHEBI:29103"/>
    </ligand>
</feature>
<evidence type="ECO:0000256" key="9">
    <source>
        <dbReference type="HAMAP-Rule" id="MF_01987"/>
    </source>
</evidence>
<dbReference type="GO" id="GO:0046872">
    <property type="term" value="F:metal ion binding"/>
    <property type="evidence" value="ECO:0007669"/>
    <property type="project" value="UniProtKB-KW"/>
</dbReference>
<evidence type="ECO:0000313" key="12">
    <source>
        <dbReference type="Proteomes" id="UP000291832"/>
    </source>
</evidence>
<evidence type="ECO:0000256" key="3">
    <source>
        <dbReference type="ARBA" id="ARBA00022741"/>
    </source>
</evidence>
<comment type="caution">
    <text evidence="11">The sequence shown here is derived from an EMBL/GenBank/DDBJ whole genome shotgun (WGS) entry which is preliminary data.</text>
</comment>
<evidence type="ECO:0000256" key="1">
    <source>
        <dbReference type="ARBA" id="ARBA00022679"/>
    </source>
</evidence>
<feature type="binding site" evidence="9">
    <location>
        <begin position="257"/>
        <end position="258"/>
    </location>
    <ligand>
        <name>ATP</name>
        <dbReference type="ChEBI" id="CHEBI:30616"/>
    </ligand>
</feature>
<dbReference type="PRINTS" id="PR00990">
    <property type="entry name" value="RIBOKINASE"/>
</dbReference>
<keyword evidence="5 9" id="KW-0067">ATP-binding</keyword>
<dbReference type="Proteomes" id="UP000291832">
    <property type="component" value="Unassembled WGS sequence"/>
</dbReference>
<comment type="caution">
    <text evidence="9">Lacks conserved residue(s) required for the propagation of feature annotation.</text>
</comment>
<evidence type="ECO:0000256" key="6">
    <source>
        <dbReference type="ARBA" id="ARBA00022842"/>
    </source>
</evidence>
<feature type="binding site" evidence="9">
    <location>
        <begin position="44"/>
        <end position="48"/>
    </location>
    <ligand>
        <name>substrate</name>
    </ligand>
</feature>
<gene>
    <name evidence="9" type="primary">rbsK</name>
    <name evidence="11" type="ORF">EV139_0418</name>
</gene>
<dbReference type="InterPro" id="IPR011611">
    <property type="entry name" value="PfkB_dom"/>
</dbReference>
<comment type="pathway">
    <text evidence="9">Carbohydrate metabolism; D-ribose degradation; D-ribose 5-phosphate from beta-D-ribopyranose: step 2/2.</text>
</comment>
<dbReference type="EC" id="2.7.1.15" evidence="9"/>
<keyword evidence="3 9" id="KW-0547">Nucleotide-binding</keyword>
<evidence type="ECO:0000256" key="5">
    <source>
        <dbReference type="ARBA" id="ARBA00022840"/>
    </source>
</evidence>
<dbReference type="AlphaFoldDB" id="A0A4Q7U4S2"/>
<accession>A0A4Q7U4S2</accession>
<proteinExistence type="inferred from homology"/>
<comment type="catalytic activity">
    <reaction evidence="9">
        <text>D-ribose + ATP = D-ribose 5-phosphate + ADP + H(+)</text>
        <dbReference type="Rhea" id="RHEA:13697"/>
        <dbReference type="ChEBI" id="CHEBI:15378"/>
        <dbReference type="ChEBI" id="CHEBI:30616"/>
        <dbReference type="ChEBI" id="CHEBI:47013"/>
        <dbReference type="ChEBI" id="CHEBI:78346"/>
        <dbReference type="ChEBI" id="CHEBI:456216"/>
        <dbReference type="EC" id="2.7.1.15"/>
    </reaction>
</comment>
<evidence type="ECO:0000256" key="8">
    <source>
        <dbReference type="ARBA" id="ARBA00023277"/>
    </source>
</evidence>
<feature type="binding site" evidence="9">
    <location>
        <position position="188"/>
    </location>
    <ligand>
        <name>ATP</name>
        <dbReference type="ChEBI" id="CHEBI:30616"/>
    </ligand>
</feature>
<feature type="binding site" evidence="9">
    <location>
        <position position="144"/>
    </location>
    <ligand>
        <name>substrate</name>
    </ligand>
</feature>
<dbReference type="GO" id="GO:0004747">
    <property type="term" value="F:ribokinase activity"/>
    <property type="evidence" value="ECO:0007669"/>
    <property type="project" value="UniProtKB-UniRule"/>
</dbReference>
<feature type="binding site" evidence="9">
    <location>
        <position position="254"/>
    </location>
    <ligand>
        <name>K(+)</name>
        <dbReference type="ChEBI" id="CHEBI:29103"/>
    </ligand>
</feature>
<keyword evidence="9" id="KW-0963">Cytoplasm</keyword>
<comment type="subcellular location">
    <subcellularLocation>
        <location evidence="9">Cytoplasm</location>
    </subcellularLocation>
</comment>
<keyword evidence="7 9" id="KW-0630">Potassium</keyword>
<comment type="activity regulation">
    <text evidence="9">Activated by a monovalent cation that binds near, but not in, the active site. The most likely occupant of the site in vivo is potassium. Ion binding induces a conformational change that may alter substrate affinity.</text>
</comment>
<dbReference type="Gene3D" id="3.40.1190.20">
    <property type="match status" value="1"/>
</dbReference>
<comment type="similarity">
    <text evidence="9">Belongs to the carbohydrate kinase PfkB family. Ribokinase subfamily.</text>
</comment>
<evidence type="ECO:0000313" key="11">
    <source>
        <dbReference type="EMBL" id="RZT68691.1"/>
    </source>
</evidence>
<dbReference type="GO" id="GO:0019303">
    <property type="term" value="P:D-ribose catabolic process"/>
    <property type="evidence" value="ECO:0007669"/>
    <property type="project" value="UniProtKB-UniRule"/>
</dbReference>
<sequence>MTPPSGRTVTVVGSANVDTTLRVPRLPGAGETILSSQQLVSPGGKGANQAAAAAWHGAEVSFVGATGTDPAAVTALANLRALGVDVAGVAALPGAATGSAVLLVAEDAENVIIVSPGANHALEPEHVARALSAGTARVLLTQLETPLSVLAECATHSEIPWRILNPAPTQLDGGFTAVLDRFNVLVPNRTELGQLARRPEPRTLHDVAECVAALGFGGTMIVTLGAAGAAVFTRGAHGAPDVIAPPAVAPVDTSGAGDVFCGVLAAELAAHDDVLRAARAAVAISAASTERRGAQLAAGTELTVTL</sequence>
<dbReference type="CDD" id="cd01174">
    <property type="entry name" value="ribokinase"/>
    <property type="match status" value="1"/>
</dbReference>
<keyword evidence="2 9" id="KW-0479">Metal-binding</keyword>
<dbReference type="GO" id="GO:0005829">
    <property type="term" value="C:cytosol"/>
    <property type="evidence" value="ECO:0007669"/>
    <property type="project" value="TreeGrafter"/>
</dbReference>
<keyword evidence="8 9" id="KW-0119">Carbohydrate metabolism</keyword>
<evidence type="ECO:0000256" key="2">
    <source>
        <dbReference type="ARBA" id="ARBA00022723"/>
    </source>
</evidence>
<dbReference type="SUPFAM" id="SSF53613">
    <property type="entry name" value="Ribokinase-like"/>
    <property type="match status" value="1"/>
</dbReference>
<feature type="binding site" evidence="9">
    <location>
        <position position="288"/>
    </location>
    <ligand>
        <name>K(+)</name>
        <dbReference type="ChEBI" id="CHEBI:29103"/>
    </ligand>
</feature>
<dbReference type="InterPro" id="IPR029056">
    <property type="entry name" value="Ribokinase-like"/>
</dbReference>
<feature type="binding site" evidence="9">
    <location>
        <position position="293"/>
    </location>
    <ligand>
        <name>K(+)</name>
        <dbReference type="ChEBI" id="CHEBI:29103"/>
    </ligand>
</feature>
<evidence type="ECO:0000259" key="10">
    <source>
        <dbReference type="Pfam" id="PF00294"/>
    </source>
</evidence>
<dbReference type="UniPathway" id="UPA00916">
    <property type="reaction ID" value="UER00889"/>
</dbReference>
<reference evidence="11 12" key="1">
    <citation type="journal article" date="2015" name="Stand. Genomic Sci.">
        <title>Genomic Encyclopedia of Bacterial and Archaeal Type Strains, Phase III: the genomes of soil and plant-associated and newly described type strains.</title>
        <authorList>
            <person name="Whitman W.B."/>
            <person name="Woyke T."/>
            <person name="Klenk H.P."/>
            <person name="Zhou Y."/>
            <person name="Lilburn T.G."/>
            <person name="Beck B.J."/>
            <person name="De Vos P."/>
            <person name="Vandamme P."/>
            <person name="Eisen J.A."/>
            <person name="Garrity G."/>
            <person name="Hugenholtz P."/>
            <person name="Kyrpides N.C."/>
        </authorList>
    </citation>
    <scope>NUCLEOTIDE SEQUENCE [LARGE SCALE GENOMIC DNA]</scope>
    <source>
        <strain evidence="11 12">RF6</strain>
    </source>
</reference>
<feature type="binding site" evidence="9">
    <location>
        <position position="291"/>
    </location>
    <ligand>
        <name>K(+)</name>
        <dbReference type="ChEBI" id="CHEBI:29103"/>
    </ligand>
</feature>
<dbReference type="PANTHER" id="PTHR10584">
    <property type="entry name" value="SUGAR KINASE"/>
    <property type="match status" value="1"/>
</dbReference>
<keyword evidence="6 9" id="KW-0460">Magnesium</keyword>
<feature type="binding site" evidence="9">
    <location>
        <begin position="16"/>
        <end position="18"/>
    </location>
    <ligand>
        <name>substrate</name>
    </ligand>
</feature>
<organism evidence="11 12">
    <name type="scientific">Leucobacter luti</name>
    <dbReference type="NCBI Taxonomy" id="340320"/>
    <lineage>
        <taxon>Bacteria</taxon>
        <taxon>Bacillati</taxon>
        <taxon>Actinomycetota</taxon>
        <taxon>Actinomycetes</taxon>
        <taxon>Micrococcales</taxon>
        <taxon>Microbacteriaceae</taxon>
        <taxon>Leucobacter</taxon>
    </lineage>
</organism>
<dbReference type="HAMAP" id="MF_01987">
    <property type="entry name" value="Ribokinase"/>
    <property type="match status" value="1"/>
</dbReference>
<feature type="binding site" evidence="9">
    <location>
        <begin position="223"/>
        <end position="228"/>
    </location>
    <ligand>
        <name>ATP</name>
        <dbReference type="ChEBI" id="CHEBI:30616"/>
    </ligand>
</feature>
<dbReference type="OrthoDB" id="9775849at2"/>
<keyword evidence="4 9" id="KW-0418">Kinase</keyword>
<comment type="cofactor">
    <cofactor evidence="9">
        <name>Mg(2+)</name>
        <dbReference type="ChEBI" id="CHEBI:18420"/>
    </cofactor>
    <text evidence="9">Requires a divalent cation, most likely magnesium in vivo, as an electrophilic catalyst to aid phosphoryl group transfer. It is the chelate of the metal and the nucleotide that is the actual substrate.</text>
</comment>
<keyword evidence="1 9" id="KW-0808">Transferase</keyword>
<evidence type="ECO:0000256" key="7">
    <source>
        <dbReference type="ARBA" id="ARBA00022958"/>
    </source>
</evidence>
<comment type="function">
    <text evidence="9">Catalyzes the phosphorylation of ribose at O-5 in a reaction requiring ATP and magnesium. The resulting D-ribose-5-phosphate can then be used either for sythesis of nucleotides, histidine, and tryptophan, or as a component of the pentose phosphate pathway.</text>
</comment>
<protein>
    <recommendedName>
        <fullName evidence="9">Ribokinase</fullName>
        <shortName evidence="9">RK</shortName>
        <ecNumber evidence="9">2.7.1.15</ecNumber>
    </recommendedName>
</protein>
<dbReference type="RefSeq" id="WP_157992971.1">
    <property type="nucleotide sequence ID" value="NZ_QYAG01000004.1"/>
</dbReference>
<dbReference type="InterPro" id="IPR011877">
    <property type="entry name" value="Ribokinase"/>
</dbReference>